<dbReference type="PANTHER" id="PTHR30185:SF15">
    <property type="entry name" value="CRYPTIC BETA-GLUCOSIDE BGL OPERON ANTITERMINATOR"/>
    <property type="match status" value="1"/>
</dbReference>
<dbReference type="InterPro" id="IPR036650">
    <property type="entry name" value="CAT_RNA-bd_dom_sf"/>
</dbReference>
<keyword evidence="1" id="KW-0677">Repeat</keyword>
<organism evidence="3 4">
    <name type="scientific">Anaerotruncus colihominis</name>
    <dbReference type="NCBI Taxonomy" id="169435"/>
    <lineage>
        <taxon>Bacteria</taxon>
        <taxon>Bacillati</taxon>
        <taxon>Bacillota</taxon>
        <taxon>Clostridia</taxon>
        <taxon>Eubacteriales</taxon>
        <taxon>Oscillospiraceae</taxon>
        <taxon>Anaerotruncus</taxon>
    </lineage>
</organism>
<name>A0A845RG79_9FIRM</name>
<feature type="domain" description="PRD" evidence="2">
    <location>
        <begin position="94"/>
        <end position="199"/>
    </location>
</feature>
<reference evidence="3 4" key="1">
    <citation type="submission" date="2018-08" db="EMBL/GenBank/DDBJ databases">
        <title>Murine metabolic-syndrome-specific gut microbial biobank.</title>
        <authorList>
            <person name="Liu C."/>
        </authorList>
    </citation>
    <scope>NUCLEOTIDE SEQUENCE [LARGE SCALE GENOMIC DNA]</scope>
    <source>
        <strain evidence="3 4">X69</strain>
    </source>
</reference>
<gene>
    <name evidence="3" type="ORF">D3Z39_07090</name>
</gene>
<comment type="caution">
    <text evidence="3">The sequence shown here is derived from an EMBL/GenBank/DDBJ whole genome shotgun (WGS) entry which is preliminary data.</text>
</comment>
<dbReference type="Pfam" id="PF03123">
    <property type="entry name" value="CAT_RBD"/>
    <property type="match status" value="1"/>
</dbReference>
<dbReference type="PROSITE" id="PS51372">
    <property type="entry name" value="PRD_2"/>
    <property type="match status" value="2"/>
</dbReference>
<dbReference type="Proteomes" id="UP000446348">
    <property type="component" value="Unassembled WGS sequence"/>
</dbReference>
<dbReference type="EMBL" id="QXWZ01000010">
    <property type="protein sequence ID" value="NBI78633.1"/>
    <property type="molecule type" value="Genomic_DNA"/>
</dbReference>
<sequence>MVTQAKPNFAWLIQPVRNLVFLHFTGYLWMRILKAINNNIVSARDDNGKEIVVMGRGIGFKCREGDSIPPEAIEKIFHMDTQNETDRLKQLFSSMPLEHIEVTNRIIAYARKILGKRLNHSIYITLTDHISFSVLRLRQNMMFHNALLAEMRRFYPQEYSIGQYALDLIAKELGARFPDDEAASIAMHIVHAEYDISLGEAVDITHLIDRMLQIVRDWNRRPLDEASVDFDRFVTHLKFLAQRTLRQDRPPAGDRAFYDAIAALYPDETVCAHCVGAYLNDAHSFLIGEQETACLAIHIRRVTAPDA</sequence>
<dbReference type="Pfam" id="PF00874">
    <property type="entry name" value="PRD"/>
    <property type="match status" value="2"/>
</dbReference>
<accession>A0A845RG79</accession>
<evidence type="ECO:0000256" key="1">
    <source>
        <dbReference type="ARBA" id="ARBA00022737"/>
    </source>
</evidence>
<dbReference type="InterPro" id="IPR004341">
    <property type="entry name" value="CAT_RNA-bd_dom"/>
</dbReference>
<dbReference type="SUPFAM" id="SSF50151">
    <property type="entry name" value="SacY-like RNA-binding domain"/>
    <property type="match status" value="1"/>
</dbReference>
<dbReference type="InterPro" id="IPR050661">
    <property type="entry name" value="BglG_antiterminators"/>
</dbReference>
<evidence type="ECO:0000259" key="2">
    <source>
        <dbReference type="PROSITE" id="PS51372"/>
    </source>
</evidence>
<feature type="domain" description="PRD" evidence="2">
    <location>
        <begin position="200"/>
        <end position="307"/>
    </location>
</feature>
<proteinExistence type="predicted"/>
<dbReference type="PANTHER" id="PTHR30185">
    <property type="entry name" value="CRYPTIC BETA-GLUCOSIDE BGL OPERON ANTITERMINATOR"/>
    <property type="match status" value="1"/>
</dbReference>
<dbReference type="GO" id="GO:0003723">
    <property type="term" value="F:RNA binding"/>
    <property type="evidence" value="ECO:0007669"/>
    <property type="project" value="InterPro"/>
</dbReference>
<dbReference type="InterPro" id="IPR011608">
    <property type="entry name" value="PRD"/>
</dbReference>
<dbReference type="AlphaFoldDB" id="A0A845RG79"/>
<dbReference type="OrthoDB" id="9813552at2"/>
<protein>
    <submittedName>
        <fullName evidence="3">PRD domain-containing protein</fullName>
    </submittedName>
</protein>
<dbReference type="Gene3D" id="1.10.1790.10">
    <property type="entry name" value="PRD domain"/>
    <property type="match status" value="2"/>
</dbReference>
<dbReference type="SMART" id="SM01061">
    <property type="entry name" value="CAT_RBD"/>
    <property type="match status" value="1"/>
</dbReference>
<dbReference type="SUPFAM" id="SSF63520">
    <property type="entry name" value="PTS-regulatory domain, PRD"/>
    <property type="match status" value="2"/>
</dbReference>
<dbReference type="InterPro" id="IPR036634">
    <property type="entry name" value="PRD_sf"/>
</dbReference>
<dbReference type="NCBIfam" id="NF046042">
    <property type="entry name" value="LicT"/>
    <property type="match status" value="1"/>
</dbReference>
<evidence type="ECO:0000313" key="4">
    <source>
        <dbReference type="Proteomes" id="UP000446348"/>
    </source>
</evidence>
<dbReference type="Gene3D" id="2.30.24.10">
    <property type="entry name" value="CAT RNA-binding domain"/>
    <property type="match status" value="1"/>
</dbReference>
<dbReference type="GO" id="GO:0006355">
    <property type="term" value="P:regulation of DNA-templated transcription"/>
    <property type="evidence" value="ECO:0007669"/>
    <property type="project" value="InterPro"/>
</dbReference>
<evidence type="ECO:0000313" key="3">
    <source>
        <dbReference type="EMBL" id="NBI78633.1"/>
    </source>
</evidence>